<dbReference type="RefSeq" id="WP_019748689.1">
    <property type="nucleotide sequence ID" value="NZ_CP011295.1"/>
</dbReference>
<protein>
    <submittedName>
        <fullName evidence="5">GNAT family N-acetyltransferase</fullName>
    </submittedName>
</protein>
<dbReference type="CDD" id="cd04301">
    <property type="entry name" value="NAT_SF"/>
    <property type="match status" value="1"/>
</dbReference>
<dbReference type="GO" id="GO:0003700">
    <property type="term" value="F:DNA-binding transcription factor activity"/>
    <property type="evidence" value="ECO:0007669"/>
    <property type="project" value="InterPro"/>
</dbReference>
<dbReference type="PANTHER" id="PTHR43072">
    <property type="entry name" value="N-ACETYLTRANSFERASE"/>
    <property type="match status" value="1"/>
</dbReference>
<evidence type="ECO:0000259" key="3">
    <source>
        <dbReference type="PROSITE" id="PS50987"/>
    </source>
</evidence>
<evidence type="ECO:0000313" key="5">
    <source>
        <dbReference type="EMBL" id="MBH5146383.1"/>
    </source>
</evidence>
<dbReference type="InterPro" id="IPR000182">
    <property type="entry name" value="GNAT_dom"/>
</dbReference>
<dbReference type="Proteomes" id="UP000627573">
    <property type="component" value="Unassembled WGS sequence"/>
</dbReference>
<keyword evidence="2" id="KW-0012">Acyltransferase</keyword>
<dbReference type="InterPro" id="IPR016181">
    <property type="entry name" value="Acyl_CoA_acyltransferase"/>
</dbReference>
<dbReference type="InterPro" id="IPR001845">
    <property type="entry name" value="HTH_ArsR_DNA-bd_dom"/>
</dbReference>
<dbReference type="GO" id="GO:0016747">
    <property type="term" value="F:acyltransferase activity, transferring groups other than amino-acyl groups"/>
    <property type="evidence" value="ECO:0007669"/>
    <property type="project" value="InterPro"/>
</dbReference>
<dbReference type="Gene3D" id="3.40.630.30">
    <property type="match status" value="1"/>
</dbReference>
<accession>A0A8I1A1H0</accession>
<dbReference type="GeneID" id="57486677"/>
<dbReference type="EMBL" id="JAECSB010000089">
    <property type="protein sequence ID" value="MBH5146383.1"/>
    <property type="molecule type" value="Genomic_DNA"/>
</dbReference>
<keyword evidence="6" id="KW-1185">Reference proteome</keyword>
<keyword evidence="1 5" id="KW-0808">Transferase</keyword>
<dbReference type="PROSITE" id="PS50987">
    <property type="entry name" value="HTH_ARSR_2"/>
    <property type="match status" value="1"/>
</dbReference>
<dbReference type="InterPro" id="IPR036388">
    <property type="entry name" value="WH-like_DNA-bd_sf"/>
</dbReference>
<evidence type="ECO:0000313" key="6">
    <source>
        <dbReference type="Proteomes" id="UP000627573"/>
    </source>
</evidence>
<dbReference type="AlphaFoldDB" id="A0A8I1A1H0"/>
<evidence type="ECO:0000259" key="4">
    <source>
        <dbReference type="PROSITE" id="PS51186"/>
    </source>
</evidence>
<dbReference type="InterPro" id="IPR011991">
    <property type="entry name" value="ArsR-like_HTH"/>
</dbReference>
<dbReference type="Pfam" id="PF01022">
    <property type="entry name" value="HTH_5"/>
    <property type="match status" value="1"/>
</dbReference>
<dbReference type="Pfam" id="PF00583">
    <property type="entry name" value="Acetyltransf_1"/>
    <property type="match status" value="1"/>
</dbReference>
<organism evidence="5 6">
    <name type="scientific">Rhodococcus erythropolis</name>
    <name type="common">Arthrobacter picolinophilus</name>
    <dbReference type="NCBI Taxonomy" id="1833"/>
    <lineage>
        <taxon>Bacteria</taxon>
        <taxon>Bacillati</taxon>
        <taxon>Actinomycetota</taxon>
        <taxon>Actinomycetes</taxon>
        <taxon>Mycobacteriales</taxon>
        <taxon>Nocardiaceae</taxon>
        <taxon>Rhodococcus</taxon>
        <taxon>Rhodococcus erythropolis group</taxon>
    </lineage>
</organism>
<evidence type="ECO:0000256" key="2">
    <source>
        <dbReference type="ARBA" id="ARBA00023315"/>
    </source>
</evidence>
<dbReference type="SMART" id="SM00418">
    <property type="entry name" value="HTH_ARSR"/>
    <property type="match status" value="1"/>
</dbReference>
<dbReference type="InterPro" id="IPR036390">
    <property type="entry name" value="WH_DNA-bd_sf"/>
</dbReference>
<proteinExistence type="predicted"/>
<feature type="domain" description="HTH arsR-type" evidence="3">
    <location>
        <begin position="6"/>
        <end position="100"/>
    </location>
</feature>
<dbReference type="KEGG" id="reb:XU06_15845"/>
<reference evidence="5 6" key="1">
    <citation type="submission" date="2020-12" db="EMBL/GenBank/DDBJ databases">
        <title>Draft genome sequence of furan degrading bacterial strain FUR100.</title>
        <authorList>
            <person name="Woiski C."/>
        </authorList>
    </citation>
    <scope>NUCLEOTIDE SEQUENCE [LARGE SCALE GENOMIC DNA]</scope>
    <source>
        <strain evidence="5 6">FUR100</strain>
    </source>
</reference>
<dbReference type="CDD" id="cd00090">
    <property type="entry name" value="HTH_ARSR"/>
    <property type="match status" value="1"/>
</dbReference>
<dbReference type="SUPFAM" id="SSF55729">
    <property type="entry name" value="Acyl-CoA N-acyltransferases (Nat)"/>
    <property type="match status" value="1"/>
</dbReference>
<dbReference type="SUPFAM" id="SSF46785">
    <property type="entry name" value="Winged helix' DNA-binding domain"/>
    <property type="match status" value="1"/>
</dbReference>
<dbReference type="PROSITE" id="PS51186">
    <property type="entry name" value="GNAT"/>
    <property type="match status" value="1"/>
</dbReference>
<feature type="domain" description="N-acetyltransferase" evidence="4">
    <location>
        <begin position="112"/>
        <end position="265"/>
    </location>
</feature>
<comment type="caution">
    <text evidence="5">The sequence shown here is derived from an EMBL/GenBank/DDBJ whole genome shotgun (WGS) entry which is preliminary data.</text>
</comment>
<name>A0A8I1A1H0_RHOER</name>
<sequence length="278" mass="29843">MSSETLAPLDTDVLARRFACLGDPTRLRVLRLAAGGPIDVDTIAHAASLEPSALSAHLEALIEVGFVEASVREGTSVVSVAGTAYSDLMAAAAVVAARGPVEDTLGVLPDDVVLRRMESGDWDAVRSIYREGIDTGTATFTTSVPSAEKLDAQWLPDHRWVAEIDGRVEGWASLSPVSSRDCYRGVAENSIYIGSGARGRGVGKLLLRRQVQAADASEIWTVQSSIFPENRASVALHQAVGFRIVGTRSRIAQLGGRWRDTLFLERRSEDADIEDADI</sequence>
<evidence type="ECO:0000256" key="1">
    <source>
        <dbReference type="ARBA" id="ARBA00022679"/>
    </source>
</evidence>
<dbReference type="Gene3D" id="1.10.10.10">
    <property type="entry name" value="Winged helix-like DNA-binding domain superfamily/Winged helix DNA-binding domain"/>
    <property type="match status" value="1"/>
</dbReference>
<dbReference type="PANTHER" id="PTHR43072:SF23">
    <property type="entry name" value="UPF0039 PROTEIN C11D3.02C"/>
    <property type="match status" value="1"/>
</dbReference>
<gene>
    <name evidence="5" type="ORF">I3517_27645</name>
</gene>